<accession>A0A1G9H062</accession>
<sequence length="175" mass="19385">MKRWTIFALLLPLAGCASQPCDTPWSESRCREESLLYQNDLLQAKLLIVSGDPETYELANVLLKRAAPHDKTGETEFYKAVMLIRMGPQVDEVLELLQQAVDKGHPHATALMYKIYAEPYLLETPDPLKAETYRARYAELDVAKSGYPSFEKALSLVGALVDQPAALAGAHAPDP</sequence>
<proteinExistence type="predicted"/>
<dbReference type="EMBL" id="FNFD01000014">
    <property type="protein sequence ID" value="SDL06307.1"/>
    <property type="molecule type" value="Genomic_DNA"/>
</dbReference>
<gene>
    <name evidence="1" type="ORF">SAMN05216186_11465</name>
</gene>
<dbReference type="SUPFAM" id="SSF81901">
    <property type="entry name" value="HCP-like"/>
    <property type="match status" value="1"/>
</dbReference>
<dbReference type="RefSeq" id="WP_084338001.1">
    <property type="nucleotide sequence ID" value="NZ_CBKZNZ010000041.1"/>
</dbReference>
<dbReference type="STRING" id="137658.SAMN05216186_11465"/>
<protein>
    <recommendedName>
        <fullName evidence="3">Tetratricopeptide repeat-containing protein</fullName>
    </recommendedName>
</protein>
<name>A0A1G9H062_9PSED</name>
<evidence type="ECO:0000313" key="2">
    <source>
        <dbReference type="Proteomes" id="UP000198706"/>
    </source>
</evidence>
<dbReference type="OrthoDB" id="7026374at2"/>
<evidence type="ECO:0000313" key="1">
    <source>
        <dbReference type="EMBL" id="SDL06307.1"/>
    </source>
</evidence>
<keyword evidence="2" id="KW-1185">Reference proteome</keyword>
<dbReference type="AlphaFoldDB" id="A0A1G9H062"/>
<reference evidence="1 2" key="1">
    <citation type="submission" date="2016-10" db="EMBL/GenBank/DDBJ databases">
        <authorList>
            <person name="de Groot N.N."/>
        </authorList>
    </citation>
    <scope>NUCLEOTIDE SEQUENCE [LARGE SCALE GENOMIC DNA]</scope>
    <source>
        <strain evidence="1 2">JCM 21544</strain>
    </source>
</reference>
<dbReference type="Gene3D" id="1.25.40.10">
    <property type="entry name" value="Tetratricopeptide repeat domain"/>
    <property type="match status" value="1"/>
</dbReference>
<evidence type="ECO:0008006" key="3">
    <source>
        <dbReference type="Google" id="ProtNLM"/>
    </source>
</evidence>
<dbReference type="Proteomes" id="UP000198706">
    <property type="component" value="Unassembled WGS sequence"/>
</dbReference>
<organism evidence="1 2">
    <name type="scientific">Pseudomonas indica</name>
    <dbReference type="NCBI Taxonomy" id="137658"/>
    <lineage>
        <taxon>Bacteria</taxon>
        <taxon>Pseudomonadati</taxon>
        <taxon>Pseudomonadota</taxon>
        <taxon>Gammaproteobacteria</taxon>
        <taxon>Pseudomonadales</taxon>
        <taxon>Pseudomonadaceae</taxon>
        <taxon>Pseudomonas</taxon>
    </lineage>
</organism>
<dbReference type="InterPro" id="IPR011990">
    <property type="entry name" value="TPR-like_helical_dom_sf"/>
</dbReference>